<evidence type="ECO:0000313" key="2">
    <source>
        <dbReference type="EMBL" id="MCJ8353291.1"/>
    </source>
</evidence>
<gene>
    <name evidence="1" type="ORF">GHA01_07190</name>
    <name evidence="2" type="ORF">K1W68_04665</name>
</gene>
<organism evidence="2 4">
    <name type="scientific">Novacetimonas hansenii</name>
    <name type="common">Komagataeibacter hansenii</name>
    <dbReference type="NCBI Taxonomy" id="436"/>
    <lineage>
        <taxon>Bacteria</taxon>
        <taxon>Pseudomonadati</taxon>
        <taxon>Pseudomonadota</taxon>
        <taxon>Alphaproteobacteria</taxon>
        <taxon>Acetobacterales</taxon>
        <taxon>Acetobacteraceae</taxon>
        <taxon>Novacetimonas</taxon>
    </lineage>
</organism>
<evidence type="ECO:0000313" key="3">
    <source>
        <dbReference type="Proteomes" id="UP000319478"/>
    </source>
</evidence>
<accession>A0AAW5ERB1</accession>
<proteinExistence type="predicted"/>
<dbReference type="EMBL" id="BJNN01000046">
    <property type="protein sequence ID" value="GEC62870.1"/>
    <property type="molecule type" value="Genomic_DNA"/>
</dbReference>
<evidence type="ECO:0000313" key="4">
    <source>
        <dbReference type="Proteomes" id="UP001202887"/>
    </source>
</evidence>
<dbReference type="Pfam" id="PF03891">
    <property type="entry name" value="DUF333"/>
    <property type="match status" value="1"/>
</dbReference>
<reference evidence="2" key="2">
    <citation type="journal article" date="2021" name="Polymers (Basel)">
        <title>Highly Stretchable Bacterial Cellulose Produced by Komagataeibacter hansenii SI1.</title>
        <authorList>
            <person name="Cielecka I."/>
            <person name="Ryngajllo M."/>
            <person name="Maniukiewicz W."/>
            <person name="Bielecki S."/>
        </authorList>
    </citation>
    <scope>NUCLEOTIDE SEQUENCE</scope>
    <source>
        <strain evidence="2">SI1</strain>
    </source>
</reference>
<dbReference type="Proteomes" id="UP001202887">
    <property type="component" value="Unassembled WGS sequence"/>
</dbReference>
<evidence type="ECO:0000313" key="1">
    <source>
        <dbReference type="EMBL" id="GEC62870.1"/>
    </source>
</evidence>
<dbReference type="Proteomes" id="UP000319478">
    <property type="component" value="Unassembled WGS sequence"/>
</dbReference>
<reference evidence="2" key="3">
    <citation type="submission" date="2022-03" db="EMBL/GenBank/DDBJ databases">
        <authorList>
            <person name="Ryngajllo M."/>
            <person name="Jacek P."/>
            <person name="Kubiak K."/>
        </authorList>
    </citation>
    <scope>NUCLEOTIDE SEQUENCE</scope>
    <source>
        <strain evidence="2">SI1</strain>
    </source>
</reference>
<dbReference type="PANTHER" id="PTHR38008:SF2">
    <property type="entry name" value="HEMOLYSIN"/>
    <property type="match status" value="1"/>
</dbReference>
<reference evidence="1 3" key="1">
    <citation type="submission" date="2019-06" db="EMBL/GenBank/DDBJ databases">
        <title>Whole genome shotgun sequence of Komagataeibacter hansenii NBRC 14820.</title>
        <authorList>
            <person name="Hosoyama A."/>
            <person name="Uohara A."/>
            <person name="Ohji S."/>
            <person name="Ichikawa N."/>
        </authorList>
    </citation>
    <scope>NUCLEOTIDE SEQUENCE [LARGE SCALE GENOMIC DNA]</scope>
    <source>
        <strain evidence="1 3">NBRC 14820</strain>
    </source>
</reference>
<comment type="caution">
    <text evidence="2">The sequence shown here is derived from an EMBL/GenBank/DDBJ whole genome shotgun (WGS) entry which is preliminary data.</text>
</comment>
<dbReference type="EMBL" id="JAIBCX010000008">
    <property type="protein sequence ID" value="MCJ8353291.1"/>
    <property type="molecule type" value="Genomic_DNA"/>
</dbReference>
<dbReference type="RefSeq" id="WP_003619748.1">
    <property type="nucleotide sequence ID" value="NZ_BJNN01000046.1"/>
</dbReference>
<dbReference type="PANTHER" id="PTHR38008">
    <property type="entry name" value="HEMOLYSIN-RELATED"/>
    <property type="match status" value="1"/>
</dbReference>
<protein>
    <submittedName>
        <fullName evidence="2">DUF333 domain-containing protein</fullName>
    </submittedName>
</protein>
<keyword evidence="3" id="KW-1185">Reference proteome</keyword>
<name>A0AAW5ERB1_NOVHA</name>
<dbReference type="InterPro" id="IPR005590">
    <property type="entry name" value="DUF333"/>
</dbReference>
<sequence>MTHQDPSHVQSIGMPNPASAHCIKIGGRLEIRNDADGAVGICHLPDGTKMEEWALFRRDMGQR</sequence>
<dbReference type="AlphaFoldDB" id="A0AAW5ERB1"/>